<dbReference type="PRINTS" id="PR00420">
    <property type="entry name" value="RNGMNOXGNASE"/>
</dbReference>
<dbReference type="InterPro" id="IPR036188">
    <property type="entry name" value="FAD/NAD-bd_sf"/>
</dbReference>
<evidence type="ECO:0000256" key="1">
    <source>
        <dbReference type="ARBA" id="ARBA00022630"/>
    </source>
</evidence>
<dbReference type="RefSeq" id="WP_345216811.1">
    <property type="nucleotide sequence ID" value="NZ_BAABGN010000011.1"/>
</dbReference>
<dbReference type="EMBL" id="BAABGN010000011">
    <property type="protein sequence ID" value="GAA4427376.1"/>
    <property type="molecule type" value="Genomic_DNA"/>
</dbReference>
<protein>
    <submittedName>
        <fullName evidence="4">NAD(P)/FAD-dependent oxidoreductase</fullName>
    </submittedName>
</protein>
<dbReference type="InterPro" id="IPR050407">
    <property type="entry name" value="Geranylgeranyl_reductase"/>
</dbReference>
<dbReference type="SUPFAM" id="SSF51905">
    <property type="entry name" value="FAD/NAD(P)-binding domain"/>
    <property type="match status" value="1"/>
</dbReference>
<reference evidence="5" key="1">
    <citation type="journal article" date="2019" name="Int. J. Syst. Evol. Microbiol.">
        <title>The Global Catalogue of Microorganisms (GCM) 10K type strain sequencing project: providing services to taxonomists for standard genome sequencing and annotation.</title>
        <authorList>
            <consortium name="The Broad Institute Genomics Platform"/>
            <consortium name="The Broad Institute Genome Sequencing Center for Infectious Disease"/>
            <person name="Wu L."/>
            <person name="Ma J."/>
        </authorList>
    </citation>
    <scope>NUCLEOTIDE SEQUENCE [LARGE SCALE GENOMIC DNA]</scope>
    <source>
        <strain evidence="5">JCM 17810</strain>
    </source>
</reference>
<dbReference type="Pfam" id="PF00890">
    <property type="entry name" value="FAD_binding_2"/>
    <property type="match status" value="1"/>
</dbReference>
<proteinExistence type="predicted"/>
<keyword evidence="1" id="KW-0285">Flavoprotein</keyword>
<dbReference type="Gene3D" id="3.50.50.60">
    <property type="entry name" value="FAD/NAD(P)-binding domain"/>
    <property type="match status" value="1"/>
</dbReference>
<feature type="domain" description="FAD-dependent oxidoreductase 2 FAD-binding" evidence="3">
    <location>
        <begin position="7"/>
        <end position="35"/>
    </location>
</feature>
<evidence type="ECO:0000259" key="3">
    <source>
        <dbReference type="Pfam" id="PF00890"/>
    </source>
</evidence>
<name>A0ABP8LEE1_9MICO</name>
<dbReference type="Proteomes" id="UP001500622">
    <property type="component" value="Unassembled WGS sequence"/>
</dbReference>
<accession>A0ABP8LEE1</accession>
<keyword evidence="2" id="KW-0560">Oxidoreductase</keyword>
<evidence type="ECO:0000313" key="5">
    <source>
        <dbReference type="Proteomes" id="UP001500622"/>
    </source>
</evidence>
<dbReference type="PANTHER" id="PTHR42685:SF19">
    <property type="entry name" value="POSSIBLE OXIDOREDUCTASE"/>
    <property type="match status" value="1"/>
</dbReference>
<keyword evidence="5" id="KW-1185">Reference proteome</keyword>
<organism evidence="4 5">
    <name type="scientific">Georgenia halophila</name>
    <dbReference type="NCBI Taxonomy" id="620889"/>
    <lineage>
        <taxon>Bacteria</taxon>
        <taxon>Bacillati</taxon>
        <taxon>Actinomycetota</taxon>
        <taxon>Actinomycetes</taxon>
        <taxon>Micrococcales</taxon>
        <taxon>Bogoriellaceae</taxon>
        <taxon>Georgenia</taxon>
    </lineage>
</organism>
<evidence type="ECO:0000313" key="4">
    <source>
        <dbReference type="EMBL" id="GAA4427376.1"/>
    </source>
</evidence>
<dbReference type="PANTHER" id="PTHR42685">
    <property type="entry name" value="GERANYLGERANYL DIPHOSPHATE REDUCTASE"/>
    <property type="match status" value="1"/>
</dbReference>
<gene>
    <name evidence="4" type="ORF">GCM10023169_27320</name>
</gene>
<sequence length="355" mass="37332">MTGGTTDLVVAGGGPAGLATALYAARAGLSVVVHEPRRGPIDKACGEGLMPSAVGRLDDLDVRPDGQVLRGIRYVAGGDYVTRVAGGSDGATAEAPFRTGVGRGVRRTALHAALREAVDAAGVTVTSEPVSDVVPREEEVLVDGAAARFLVVADGLHSPLRRRLQLEGSPRRPRRYGLRRHVRVAPWTDLVEVHWAERVEAYVTPVGPDEVGIALLTADRSSYDDQLAAFPALLERIGDAPATSTVRGAGPLHQVSTRRVAGRALLVGDASGYVDALTGEGVALALAQAEAAVAAITAGRPDDYETAWWRIVRRHRILTRALLTAAAVPPVRRRLVPTAQALPGVFAGAVHQICR</sequence>
<evidence type="ECO:0000256" key="2">
    <source>
        <dbReference type="ARBA" id="ARBA00023002"/>
    </source>
</evidence>
<dbReference type="InterPro" id="IPR003953">
    <property type="entry name" value="FAD-dep_OxRdtase_2_FAD-bd"/>
</dbReference>
<comment type="caution">
    <text evidence="4">The sequence shown here is derived from an EMBL/GenBank/DDBJ whole genome shotgun (WGS) entry which is preliminary data.</text>
</comment>